<proteinExistence type="predicted"/>
<name>A0A963Z7F5_9PROT</name>
<feature type="region of interest" description="Disordered" evidence="1">
    <location>
        <begin position="86"/>
        <end position="118"/>
    </location>
</feature>
<dbReference type="InterPro" id="IPR009444">
    <property type="entry name" value="Conjugal_tfr_TraD_a-type"/>
</dbReference>
<protein>
    <submittedName>
        <fullName evidence="2">Conjugal transfer protein TraD</fullName>
    </submittedName>
</protein>
<sequence>MRKPRDIDAELKTLQERARELKTRKTMQLGELITATGADILPFETLAGVLLAAVDQAKEKPEALVRWTERGQAFFQEGGSVRVNQARAFGRKPGNGSSAATNGTTSPTGDAGPGSSSP</sequence>
<dbReference type="RefSeq" id="WP_227310702.1">
    <property type="nucleotide sequence ID" value="NZ_JAESVA010000019.1"/>
</dbReference>
<evidence type="ECO:0000313" key="3">
    <source>
        <dbReference type="Proteomes" id="UP000721844"/>
    </source>
</evidence>
<evidence type="ECO:0000256" key="1">
    <source>
        <dbReference type="SAM" id="MobiDB-lite"/>
    </source>
</evidence>
<dbReference type="Proteomes" id="UP000721844">
    <property type="component" value="Unassembled WGS sequence"/>
</dbReference>
<evidence type="ECO:0000313" key="2">
    <source>
        <dbReference type="EMBL" id="MCB8883963.1"/>
    </source>
</evidence>
<gene>
    <name evidence="2" type="ORF">ACELLULO517_27220</name>
</gene>
<comment type="caution">
    <text evidence="2">The sequence shown here is derived from an EMBL/GenBank/DDBJ whole genome shotgun (WGS) entry which is preliminary data.</text>
</comment>
<dbReference type="AlphaFoldDB" id="A0A963Z7F5"/>
<accession>A0A963Z7F5</accession>
<reference evidence="2 3" key="1">
    <citation type="journal article" date="2021" name="Microorganisms">
        <title>Acidisoma silvae sp. nov. and Acidisomacellulosilytica sp. nov., Two Acidophilic Bacteria Isolated from Decaying Wood, Hydrolyzing Cellulose and Producing Poly-3-hydroxybutyrate.</title>
        <authorList>
            <person name="Mieszkin S."/>
            <person name="Pouder E."/>
            <person name="Uroz S."/>
            <person name="Simon-Colin C."/>
            <person name="Alain K."/>
        </authorList>
    </citation>
    <scope>NUCLEOTIDE SEQUENCE [LARGE SCALE GENOMIC DNA]</scope>
    <source>
        <strain evidence="2 3">HW T5.17</strain>
    </source>
</reference>
<feature type="compositionally biased region" description="Polar residues" evidence="1">
    <location>
        <begin position="95"/>
        <end position="118"/>
    </location>
</feature>
<dbReference type="EMBL" id="JAESVA010000019">
    <property type="protein sequence ID" value="MCB8883963.1"/>
    <property type="molecule type" value="Genomic_DNA"/>
</dbReference>
<organism evidence="2 3">
    <name type="scientific">Acidisoma cellulosilyticum</name>
    <dbReference type="NCBI Taxonomy" id="2802395"/>
    <lineage>
        <taxon>Bacteria</taxon>
        <taxon>Pseudomonadati</taxon>
        <taxon>Pseudomonadota</taxon>
        <taxon>Alphaproteobacteria</taxon>
        <taxon>Acetobacterales</taxon>
        <taxon>Acidocellaceae</taxon>
        <taxon>Acidisoma</taxon>
    </lineage>
</organism>
<keyword evidence="3" id="KW-1185">Reference proteome</keyword>
<dbReference type="Pfam" id="PF06412">
    <property type="entry name" value="TraD"/>
    <property type="match status" value="1"/>
</dbReference>